<evidence type="ECO:0008006" key="3">
    <source>
        <dbReference type="Google" id="ProtNLM"/>
    </source>
</evidence>
<dbReference type="STRING" id="40754.THII_2419"/>
<dbReference type="Proteomes" id="UP000031623">
    <property type="component" value="Chromosome"/>
</dbReference>
<gene>
    <name evidence="1" type="ORF">THII_2419</name>
</gene>
<dbReference type="HOGENOM" id="CLU_2768897_0_0_6"/>
<protein>
    <recommendedName>
        <fullName evidence="3">Prevent-host-death protein</fullName>
    </recommendedName>
</protein>
<accession>A0A090BVE5</accession>
<evidence type="ECO:0000313" key="1">
    <source>
        <dbReference type="EMBL" id="BAP56716.1"/>
    </source>
</evidence>
<dbReference type="KEGG" id="tig:THII_2419"/>
<name>A0A090BVE5_9GAMM</name>
<sequence length="75" mass="8833">MMNFNTVQMISDENGQITGVIVPIELWRQMRSEVETTYLLKSEVMRQRLIEAKNRREGIDFEVACEKLRIRSDSV</sequence>
<dbReference type="AlphaFoldDB" id="A0A090BVE5"/>
<proteinExistence type="predicted"/>
<organism evidence="1 2">
    <name type="scientific">Thioploca ingrica</name>
    <dbReference type="NCBI Taxonomy" id="40754"/>
    <lineage>
        <taxon>Bacteria</taxon>
        <taxon>Pseudomonadati</taxon>
        <taxon>Pseudomonadota</taxon>
        <taxon>Gammaproteobacteria</taxon>
        <taxon>Thiotrichales</taxon>
        <taxon>Thiotrichaceae</taxon>
        <taxon>Thioploca</taxon>
    </lineage>
</organism>
<dbReference type="EMBL" id="AP014633">
    <property type="protein sequence ID" value="BAP56716.1"/>
    <property type="molecule type" value="Genomic_DNA"/>
</dbReference>
<keyword evidence="2" id="KW-1185">Reference proteome</keyword>
<evidence type="ECO:0000313" key="2">
    <source>
        <dbReference type="Proteomes" id="UP000031623"/>
    </source>
</evidence>
<reference evidence="1 2" key="1">
    <citation type="journal article" date="2014" name="ISME J.">
        <title>Ecophysiology of Thioploca ingrica as revealed by the complete genome sequence supplemented with proteomic evidence.</title>
        <authorList>
            <person name="Kojima H."/>
            <person name="Ogura Y."/>
            <person name="Yamamoto N."/>
            <person name="Togashi T."/>
            <person name="Mori H."/>
            <person name="Watanabe T."/>
            <person name="Nemoto F."/>
            <person name="Kurokawa K."/>
            <person name="Hayashi T."/>
            <person name="Fukui M."/>
        </authorList>
    </citation>
    <scope>NUCLEOTIDE SEQUENCE [LARGE SCALE GENOMIC DNA]</scope>
</reference>